<evidence type="ECO:0000256" key="2">
    <source>
        <dbReference type="ARBA" id="ARBA00009477"/>
    </source>
</evidence>
<evidence type="ECO:0000259" key="7">
    <source>
        <dbReference type="Pfam" id="PF25917"/>
    </source>
</evidence>
<evidence type="ECO:0000259" key="9">
    <source>
        <dbReference type="Pfam" id="PF25967"/>
    </source>
</evidence>
<keyword evidence="4 5" id="KW-0175">Coiled coil</keyword>
<dbReference type="GO" id="GO:0019898">
    <property type="term" value="C:extrinsic component of membrane"/>
    <property type="evidence" value="ECO:0007669"/>
    <property type="project" value="InterPro"/>
</dbReference>
<dbReference type="EMBL" id="AMRI01000020">
    <property type="protein sequence ID" value="EKE70573.1"/>
    <property type="molecule type" value="Genomic_DNA"/>
</dbReference>
<dbReference type="InterPro" id="IPR030190">
    <property type="entry name" value="MacA_alpha-hairpin_sf"/>
</dbReference>
<dbReference type="Pfam" id="PF25944">
    <property type="entry name" value="Beta-barrel_RND"/>
    <property type="match status" value="1"/>
</dbReference>
<evidence type="ECO:0000256" key="4">
    <source>
        <dbReference type="ARBA" id="ARBA00023054"/>
    </source>
</evidence>
<name>K2J697_9GAMM</name>
<feature type="domain" description="Multidrug resistance protein MdtA-like barrel-sandwich hybrid" evidence="7">
    <location>
        <begin position="61"/>
        <end position="216"/>
    </location>
</feature>
<dbReference type="NCBIfam" id="TIGR01730">
    <property type="entry name" value="RND_mfp"/>
    <property type="match status" value="1"/>
</dbReference>
<dbReference type="InterPro" id="IPR058626">
    <property type="entry name" value="MdtA-like_b-barrel"/>
</dbReference>
<dbReference type="STRING" id="745411.B3C1_13583"/>
<dbReference type="InterPro" id="IPR058625">
    <property type="entry name" value="MdtA-like_BSH"/>
</dbReference>
<dbReference type="SUPFAM" id="SSF111369">
    <property type="entry name" value="HlyD-like secretion proteins"/>
    <property type="match status" value="1"/>
</dbReference>
<keyword evidence="11" id="KW-1185">Reference proteome</keyword>
<dbReference type="Gene3D" id="2.40.420.20">
    <property type="match status" value="1"/>
</dbReference>
<dbReference type="OrthoDB" id="9791520at2"/>
<feature type="domain" description="Multidrug resistance protein MdtA-like beta-barrel" evidence="8">
    <location>
        <begin position="222"/>
        <end position="315"/>
    </location>
</feature>
<dbReference type="Pfam" id="PF25967">
    <property type="entry name" value="RND-MFP_C"/>
    <property type="match status" value="1"/>
</dbReference>
<evidence type="ECO:0000256" key="6">
    <source>
        <dbReference type="SAM" id="Phobius"/>
    </source>
</evidence>
<dbReference type="AlphaFoldDB" id="K2J697"/>
<sequence>MSKPALRKWIALGLALVVVGGLAWWLLAPAKPKAQFLTVAAKKADIESAVLATGALEAFQQVDVGAQVSGQIKSLKVDLGDSVKKGQLLAEIDPRLQQNDLKKAQATLNSTKAQKRAKEALLEQYRLEYQRQQTMNQADAGSRADLEKARAQLSSTQAELQVLDAQIAQAEIEVDTAQTNLGYTQITAPMDGVVIAVVTKEGQTVVSAQSAPTILILADLDTMTVKAEISEADVTKVQAGQKVYFTTLGEPDQRYYASLRNVEPAPTTVSDSASSSSSSSSSSSNTAIYYYGLFDVPNPGHRLRLSMTAQVHVVLAEAKDALSIPVSQLGKALGENRYEVAVLGKGRPERREITTGVRDNVNVQVLSGLSLGDKLVVGDNALQYTGDERRRRGPFGF</sequence>
<feature type="domain" description="Multidrug resistance protein MdtA-like C-terminal permuted SH3" evidence="9">
    <location>
        <begin position="320"/>
        <end position="378"/>
    </location>
</feature>
<dbReference type="NCBIfam" id="NF008606">
    <property type="entry name" value="PRK11578.1"/>
    <property type="match status" value="1"/>
</dbReference>
<evidence type="ECO:0000256" key="5">
    <source>
        <dbReference type="SAM" id="Coils"/>
    </source>
</evidence>
<comment type="similarity">
    <text evidence="2">Belongs to the membrane fusion protein (MFP) (TC 8.A.1) family.</text>
</comment>
<dbReference type="InterPro" id="IPR058627">
    <property type="entry name" value="MdtA-like_C"/>
</dbReference>
<evidence type="ECO:0000313" key="10">
    <source>
        <dbReference type="EMBL" id="EKE70573.1"/>
    </source>
</evidence>
<organism evidence="10 11">
    <name type="scientific">Gallaecimonas xiamenensis 3-C-1</name>
    <dbReference type="NCBI Taxonomy" id="745411"/>
    <lineage>
        <taxon>Bacteria</taxon>
        <taxon>Pseudomonadati</taxon>
        <taxon>Pseudomonadota</taxon>
        <taxon>Gammaproteobacteria</taxon>
        <taxon>Enterobacterales</taxon>
        <taxon>Gallaecimonadaceae</taxon>
        <taxon>Gallaecimonas</taxon>
    </lineage>
</organism>
<dbReference type="Gene3D" id="2.40.50.100">
    <property type="match status" value="1"/>
</dbReference>
<dbReference type="InterPro" id="IPR006143">
    <property type="entry name" value="RND_pump_MFP"/>
</dbReference>
<dbReference type="eggNOG" id="COG0845">
    <property type="taxonomic scope" value="Bacteria"/>
</dbReference>
<accession>K2J697</accession>
<dbReference type="GO" id="GO:0030313">
    <property type="term" value="C:cell envelope"/>
    <property type="evidence" value="ECO:0007669"/>
    <property type="project" value="UniProtKB-SubCell"/>
</dbReference>
<dbReference type="Gene3D" id="2.40.30.170">
    <property type="match status" value="1"/>
</dbReference>
<keyword evidence="6" id="KW-0472">Membrane</keyword>
<keyword evidence="6" id="KW-1133">Transmembrane helix</keyword>
<gene>
    <name evidence="10" type="ORF">B3C1_13583</name>
</gene>
<feature type="coiled-coil region" evidence="5">
    <location>
        <begin position="101"/>
        <end position="180"/>
    </location>
</feature>
<dbReference type="PATRIC" id="fig|745411.4.peg.2679"/>
<evidence type="ECO:0000256" key="3">
    <source>
        <dbReference type="ARBA" id="ARBA00022448"/>
    </source>
</evidence>
<dbReference type="Gene3D" id="6.10.140.1990">
    <property type="match status" value="1"/>
</dbReference>
<dbReference type="Proteomes" id="UP000006755">
    <property type="component" value="Unassembled WGS sequence"/>
</dbReference>
<evidence type="ECO:0000313" key="11">
    <source>
        <dbReference type="Proteomes" id="UP000006755"/>
    </source>
</evidence>
<keyword evidence="6" id="KW-0812">Transmembrane</keyword>
<feature type="transmembrane region" description="Helical" evidence="6">
    <location>
        <begin position="9"/>
        <end position="27"/>
    </location>
</feature>
<proteinExistence type="inferred from homology"/>
<dbReference type="PANTHER" id="PTHR30469">
    <property type="entry name" value="MULTIDRUG RESISTANCE PROTEIN MDTA"/>
    <property type="match status" value="1"/>
</dbReference>
<protein>
    <submittedName>
        <fullName evidence="10">RND family efflux transporter MFP subunit</fullName>
    </submittedName>
</protein>
<comment type="caution">
    <text evidence="10">The sequence shown here is derived from an EMBL/GenBank/DDBJ whole genome shotgun (WGS) entry which is preliminary data.</text>
</comment>
<dbReference type="GO" id="GO:1990195">
    <property type="term" value="C:macrolide transmembrane transporter complex"/>
    <property type="evidence" value="ECO:0007669"/>
    <property type="project" value="InterPro"/>
</dbReference>
<dbReference type="GO" id="GO:1990281">
    <property type="term" value="C:efflux pump complex"/>
    <property type="evidence" value="ECO:0007669"/>
    <property type="project" value="TreeGrafter"/>
</dbReference>
<reference evidence="10 11" key="1">
    <citation type="journal article" date="2012" name="J. Bacteriol.">
        <title>Genome Sequence of Gallaecimonas xiamenensis Type Strain 3-C-1.</title>
        <authorList>
            <person name="Lai Q."/>
            <person name="Wang L."/>
            <person name="Wang W."/>
            <person name="Shao Z."/>
        </authorList>
    </citation>
    <scope>NUCLEOTIDE SEQUENCE [LARGE SCALE GENOMIC DNA]</scope>
    <source>
        <strain evidence="10 11">3-C-1</strain>
    </source>
</reference>
<dbReference type="Pfam" id="PF25917">
    <property type="entry name" value="BSH_RND"/>
    <property type="match status" value="1"/>
</dbReference>
<dbReference type="InterPro" id="IPR058623">
    <property type="entry name" value="MacA"/>
</dbReference>
<evidence type="ECO:0000256" key="1">
    <source>
        <dbReference type="ARBA" id="ARBA00004236"/>
    </source>
</evidence>
<comment type="subcellular location">
    <subcellularLocation>
        <location evidence="1">Cell membrane</location>
    </subcellularLocation>
</comment>
<evidence type="ECO:0000259" key="8">
    <source>
        <dbReference type="Pfam" id="PF25944"/>
    </source>
</evidence>
<dbReference type="GO" id="GO:0015562">
    <property type="term" value="F:efflux transmembrane transporter activity"/>
    <property type="evidence" value="ECO:0007669"/>
    <property type="project" value="TreeGrafter"/>
</dbReference>
<keyword evidence="3" id="KW-0813">Transport</keyword>
<dbReference type="GO" id="GO:1990961">
    <property type="term" value="P:xenobiotic detoxification by transmembrane export across the plasma membrane"/>
    <property type="evidence" value="ECO:0007669"/>
    <property type="project" value="InterPro"/>
</dbReference>
<dbReference type="PANTHER" id="PTHR30469:SF33">
    <property type="entry name" value="SLR1207 PROTEIN"/>
    <property type="match status" value="1"/>
</dbReference>
<dbReference type="RefSeq" id="WP_008485513.1">
    <property type="nucleotide sequence ID" value="NZ_AMRI01000020.1"/>
</dbReference>